<sequence>MKWHVFPSGPMCSMRRALMLWLVPMFLLVGVGSAAVSWWSYRNMVGMFLDDQMVQLADALVNNEMPQPPQLNAERVFQWGSYVVQTFGADGSLQVTSFPETTLPLQEGTGFHDVERQDHPWRVYTLPSSKPGGHTVQVLQSEDFRVKLSAERAGAAIAPFLLMVPLAMFALWGVARSMSRALQDIGQQAAQQDEHNIAELSLANVPQEIVPLVTSFNSLLRRLRDAFATQRRFVQDAAHELRTPIAAIGLQVENMRSDMTCKAAEARFAHLESGVRRAQRLVDQLLRLSRQESAGADGPAIVDLRTQLRESVNTLIGLADQRNIDLGLVSPEAGNAPIPLTCNAGDLRSLLDNLIENALRYTPEGGVVDVRLVREPNCVAVEVVDTGPGIPQELLPRVFDRFFRVPGNGSNGSGLGLSIARAAAERSGLRLTLRNREDRSGLIARVEALSAAALTPT</sequence>
<dbReference type="Gene3D" id="3.30.565.10">
    <property type="entry name" value="Histidine kinase-like ATPase, C-terminal domain"/>
    <property type="match status" value="1"/>
</dbReference>
<dbReference type="EC" id="2.7.13.3" evidence="3"/>
<evidence type="ECO:0000259" key="12">
    <source>
        <dbReference type="PROSITE" id="PS50109"/>
    </source>
</evidence>
<keyword evidence="15" id="KW-1185">Reference proteome</keyword>
<dbReference type="PANTHER" id="PTHR45436:SF15">
    <property type="entry name" value="SENSOR HISTIDINE KINASE CUSS"/>
    <property type="match status" value="1"/>
</dbReference>
<dbReference type="GO" id="GO:0005886">
    <property type="term" value="C:plasma membrane"/>
    <property type="evidence" value="ECO:0007669"/>
    <property type="project" value="TreeGrafter"/>
</dbReference>
<dbReference type="PROSITE" id="PS50885">
    <property type="entry name" value="HAMP"/>
    <property type="match status" value="1"/>
</dbReference>
<dbReference type="RefSeq" id="WP_201166621.1">
    <property type="nucleotide sequence ID" value="NZ_JAEPWM010000001.1"/>
</dbReference>
<dbReference type="Gene3D" id="1.10.287.130">
    <property type="match status" value="1"/>
</dbReference>
<dbReference type="SUPFAM" id="SSF47384">
    <property type="entry name" value="Homodimeric domain of signal transducing histidine kinase"/>
    <property type="match status" value="1"/>
</dbReference>
<dbReference type="SUPFAM" id="SSF55874">
    <property type="entry name" value="ATPase domain of HSP90 chaperone/DNA topoisomerase II/histidine kinase"/>
    <property type="match status" value="1"/>
</dbReference>
<dbReference type="CDD" id="cd00075">
    <property type="entry name" value="HATPase"/>
    <property type="match status" value="1"/>
</dbReference>
<keyword evidence="4" id="KW-0597">Phosphoprotein</keyword>
<dbReference type="PANTHER" id="PTHR45436">
    <property type="entry name" value="SENSOR HISTIDINE KINASE YKOH"/>
    <property type="match status" value="1"/>
</dbReference>
<evidence type="ECO:0000256" key="10">
    <source>
        <dbReference type="ARBA" id="ARBA00023136"/>
    </source>
</evidence>
<protein>
    <recommendedName>
        <fullName evidence="3">histidine kinase</fullName>
        <ecNumber evidence="3">2.7.13.3</ecNumber>
    </recommendedName>
</protein>
<comment type="catalytic activity">
    <reaction evidence="1">
        <text>ATP + protein L-histidine = ADP + protein N-phospho-L-histidine.</text>
        <dbReference type="EC" id="2.7.13.3"/>
    </reaction>
</comment>
<evidence type="ECO:0000256" key="4">
    <source>
        <dbReference type="ARBA" id="ARBA00022553"/>
    </source>
</evidence>
<feature type="domain" description="Histidine kinase" evidence="12">
    <location>
        <begin position="236"/>
        <end position="452"/>
    </location>
</feature>
<dbReference type="InterPro" id="IPR036097">
    <property type="entry name" value="HisK_dim/P_sf"/>
</dbReference>
<keyword evidence="10 11" id="KW-0472">Membrane</keyword>
<dbReference type="SMART" id="SM00387">
    <property type="entry name" value="HATPase_c"/>
    <property type="match status" value="1"/>
</dbReference>
<dbReference type="SMART" id="SM00388">
    <property type="entry name" value="HisKA"/>
    <property type="match status" value="1"/>
</dbReference>
<evidence type="ECO:0000256" key="11">
    <source>
        <dbReference type="SAM" id="Phobius"/>
    </source>
</evidence>
<dbReference type="PROSITE" id="PS50109">
    <property type="entry name" value="HIS_KIN"/>
    <property type="match status" value="1"/>
</dbReference>
<evidence type="ECO:0000256" key="1">
    <source>
        <dbReference type="ARBA" id="ARBA00000085"/>
    </source>
</evidence>
<dbReference type="AlphaFoldDB" id="A0A934TQ12"/>
<keyword evidence="9" id="KW-0902">Two-component regulatory system</keyword>
<evidence type="ECO:0000256" key="2">
    <source>
        <dbReference type="ARBA" id="ARBA00004141"/>
    </source>
</evidence>
<evidence type="ECO:0000256" key="3">
    <source>
        <dbReference type="ARBA" id="ARBA00012438"/>
    </source>
</evidence>
<dbReference type="Pfam" id="PF02518">
    <property type="entry name" value="HATPase_c"/>
    <property type="match status" value="1"/>
</dbReference>
<evidence type="ECO:0000256" key="6">
    <source>
        <dbReference type="ARBA" id="ARBA00022692"/>
    </source>
</evidence>
<dbReference type="InterPro" id="IPR004358">
    <property type="entry name" value="Sig_transdc_His_kin-like_C"/>
</dbReference>
<proteinExistence type="predicted"/>
<evidence type="ECO:0000256" key="7">
    <source>
        <dbReference type="ARBA" id="ARBA00022777"/>
    </source>
</evidence>
<evidence type="ECO:0000313" key="14">
    <source>
        <dbReference type="EMBL" id="MBK6005274.1"/>
    </source>
</evidence>
<evidence type="ECO:0000256" key="9">
    <source>
        <dbReference type="ARBA" id="ARBA00023012"/>
    </source>
</evidence>
<reference evidence="14" key="2">
    <citation type="submission" date="2021-01" db="EMBL/GenBank/DDBJ databases">
        <authorList>
            <person name="Kang M."/>
        </authorList>
    </citation>
    <scope>NUCLEOTIDE SEQUENCE</scope>
    <source>
        <strain evidence="14">KACC 17527</strain>
    </source>
</reference>
<dbReference type="InterPro" id="IPR003594">
    <property type="entry name" value="HATPase_dom"/>
</dbReference>
<accession>A0A934TQ12</accession>
<organism evidence="14 15">
    <name type="scientific">Ramlibacter ginsenosidimutans</name>
    <dbReference type="NCBI Taxonomy" id="502333"/>
    <lineage>
        <taxon>Bacteria</taxon>
        <taxon>Pseudomonadati</taxon>
        <taxon>Pseudomonadota</taxon>
        <taxon>Betaproteobacteria</taxon>
        <taxon>Burkholderiales</taxon>
        <taxon>Comamonadaceae</taxon>
        <taxon>Ramlibacter</taxon>
    </lineage>
</organism>
<dbReference type="InterPro" id="IPR003660">
    <property type="entry name" value="HAMP_dom"/>
</dbReference>
<reference evidence="14" key="1">
    <citation type="journal article" date="2012" name="J. Microbiol. Biotechnol.">
        <title>Ramlibacter ginsenosidimutans sp. nov., with ginsenoside-converting activity.</title>
        <authorList>
            <person name="Wang L."/>
            <person name="An D.S."/>
            <person name="Kim S.G."/>
            <person name="Jin F.X."/>
            <person name="Kim S.C."/>
            <person name="Lee S.T."/>
            <person name="Im W.T."/>
        </authorList>
    </citation>
    <scope>NUCLEOTIDE SEQUENCE</scope>
    <source>
        <strain evidence="14">KACC 17527</strain>
    </source>
</reference>
<evidence type="ECO:0000256" key="8">
    <source>
        <dbReference type="ARBA" id="ARBA00022989"/>
    </source>
</evidence>
<keyword evidence="8 11" id="KW-1133">Transmembrane helix</keyword>
<dbReference type="Pfam" id="PF00512">
    <property type="entry name" value="HisKA"/>
    <property type="match status" value="1"/>
</dbReference>
<dbReference type="InterPro" id="IPR005467">
    <property type="entry name" value="His_kinase_dom"/>
</dbReference>
<name>A0A934TQ12_9BURK</name>
<keyword evidence="6 11" id="KW-0812">Transmembrane</keyword>
<dbReference type="InterPro" id="IPR003661">
    <property type="entry name" value="HisK_dim/P_dom"/>
</dbReference>
<dbReference type="PRINTS" id="PR00344">
    <property type="entry name" value="BCTRLSENSOR"/>
</dbReference>
<dbReference type="CDD" id="cd00082">
    <property type="entry name" value="HisKA"/>
    <property type="match status" value="1"/>
</dbReference>
<evidence type="ECO:0000259" key="13">
    <source>
        <dbReference type="PROSITE" id="PS50885"/>
    </source>
</evidence>
<evidence type="ECO:0000256" key="5">
    <source>
        <dbReference type="ARBA" id="ARBA00022679"/>
    </source>
</evidence>
<feature type="domain" description="HAMP" evidence="13">
    <location>
        <begin position="176"/>
        <end position="228"/>
    </location>
</feature>
<keyword evidence="5" id="KW-0808">Transferase</keyword>
<dbReference type="InterPro" id="IPR036890">
    <property type="entry name" value="HATPase_C_sf"/>
</dbReference>
<comment type="subcellular location">
    <subcellularLocation>
        <location evidence="2">Membrane</location>
        <topology evidence="2">Multi-pass membrane protein</topology>
    </subcellularLocation>
</comment>
<gene>
    <name evidence="14" type="ORF">JJB11_04145</name>
</gene>
<evidence type="ECO:0000313" key="15">
    <source>
        <dbReference type="Proteomes" id="UP000630528"/>
    </source>
</evidence>
<dbReference type="InterPro" id="IPR050428">
    <property type="entry name" value="TCS_sensor_his_kinase"/>
</dbReference>
<dbReference type="EMBL" id="JAEPWM010000001">
    <property type="protein sequence ID" value="MBK6005274.1"/>
    <property type="molecule type" value="Genomic_DNA"/>
</dbReference>
<feature type="transmembrane region" description="Helical" evidence="11">
    <location>
        <begin position="153"/>
        <end position="175"/>
    </location>
</feature>
<dbReference type="Proteomes" id="UP000630528">
    <property type="component" value="Unassembled WGS sequence"/>
</dbReference>
<dbReference type="GO" id="GO:0000155">
    <property type="term" value="F:phosphorelay sensor kinase activity"/>
    <property type="evidence" value="ECO:0007669"/>
    <property type="project" value="InterPro"/>
</dbReference>
<keyword evidence="7 14" id="KW-0418">Kinase</keyword>
<comment type="caution">
    <text evidence="14">The sequence shown here is derived from an EMBL/GenBank/DDBJ whole genome shotgun (WGS) entry which is preliminary data.</text>
</comment>